<evidence type="ECO:0000313" key="2">
    <source>
        <dbReference type="EMBL" id="WVZ15436.1"/>
    </source>
</evidence>
<dbReference type="Proteomes" id="UP001374535">
    <property type="component" value="Chromosome 4"/>
</dbReference>
<keyword evidence="1" id="KW-0812">Transmembrane</keyword>
<dbReference type="AlphaFoldDB" id="A0AAQ3S4E8"/>
<evidence type="ECO:0000256" key="1">
    <source>
        <dbReference type="SAM" id="Phobius"/>
    </source>
</evidence>
<reference evidence="2 3" key="1">
    <citation type="journal article" date="2023" name="Life. Sci Alliance">
        <title>Evolutionary insights into 3D genome organization and epigenetic landscape of Vigna mungo.</title>
        <authorList>
            <person name="Junaid A."/>
            <person name="Singh B."/>
            <person name="Bhatia S."/>
        </authorList>
    </citation>
    <scope>NUCLEOTIDE SEQUENCE [LARGE SCALE GENOMIC DNA]</scope>
    <source>
        <strain evidence="2">Urdbean</strain>
    </source>
</reference>
<feature type="transmembrane region" description="Helical" evidence="1">
    <location>
        <begin position="53"/>
        <end position="71"/>
    </location>
</feature>
<proteinExistence type="predicted"/>
<evidence type="ECO:0000313" key="3">
    <source>
        <dbReference type="Proteomes" id="UP001374535"/>
    </source>
</evidence>
<name>A0AAQ3S4E8_VIGMU</name>
<feature type="non-terminal residue" evidence="2">
    <location>
        <position position="1"/>
    </location>
</feature>
<keyword evidence="1" id="KW-1133">Transmembrane helix</keyword>
<protein>
    <submittedName>
        <fullName evidence="2">Uncharacterized protein</fullName>
    </submittedName>
</protein>
<sequence length="116" mass="13594">KANNITILVCKLKLLGLEDPERFFSFILLRIHINSLCLKRNKGPIIPLKAKGRFAFTWFNLIIYALIYFFLPKANAMVHHVTHYWVPPSPTRCPVLTIRDVLEILYQLKVRLNYSI</sequence>
<keyword evidence="3" id="KW-1185">Reference proteome</keyword>
<accession>A0AAQ3S4E8</accession>
<dbReference type="EMBL" id="CP144697">
    <property type="protein sequence ID" value="WVZ15436.1"/>
    <property type="molecule type" value="Genomic_DNA"/>
</dbReference>
<gene>
    <name evidence="2" type="ORF">V8G54_013002</name>
</gene>
<keyword evidence="1" id="KW-0472">Membrane</keyword>
<organism evidence="2 3">
    <name type="scientific">Vigna mungo</name>
    <name type="common">Black gram</name>
    <name type="synonym">Phaseolus mungo</name>
    <dbReference type="NCBI Taxonomy" id="3915"/>
    <lineage>
        <taxon>Eukaryota</taxon>
        <taxon>Viridiplantae</taxon>
        <taxon>Streptophyta</taxon>
        <taxon>Embryophyta</taxon>
        <taxon>Tracheophyta</taxon>
        <taxon>Spermatophyta</taxon>
        <taxon>Magnoliopsida</taxon>
        <taxon>eudicotyledons</taxon>
        <taxon>Gunneridae</taxon>
        <taxon>Pentapetalae</taxon>
        <taxon>rosids</taxon>
        <taxon>fabids</taxon>
        <taxon>Fabales</taxon>
        <taxon>Fabaceae</taxon>
        <taxon>Papilionoideae</taxon>
        <taxon>50 kb inversion clade</taxon>
        <taxon>NPAAA clade</taxon>
        <taxon>indigoferoid/millettioid clade</taxon>
        <taxon>Phaseoleae</taxon>
        <taxon>Vigna</taxon>
    </lineage>
</organism>